<accession>A0A0G4PW11</accession>
<name>A0A0G4PW11_PENC3</name>
<dbReference type="EMBL" id="HG793186">
    <property type="protein sequence ID" value="CRL30526.1"/>
    <property type="molecule type" value="Genomic_DNA"/>
</dbReference>
<protein>
    <submittedName>
        <fullName evidence="1">Str. FM013</fullName>
    </submittedName>
</protein>
<evidence type="ECO:0000313" key="1">
    <source>
        <dbReference type="EMBL" id="CRL30526.1"/>
    </source>
</evidence>
<proteinExistence type="predicted"/>
<gene>
    <name evidence="1" type="ORF">PCAMFM013_S053g000034</name>
</gene>
<evidence type="ECO:0000313" key="2">
    <source>
        <dbReference type="Proteomes" id="UP000053732"/>
    </source>
</evidence>
<sequence length="134" mass="15156">MICAVPTVLFTDSEVSFFYFTLSQNSQFSNNYPSSIFEKNTIDNLTFLSSNNLQPFNPNTLYSQHTSSSTPNIGFTRPALPPTIPETLEHTKTTLQKDSIQKTLQSLKLPNHIPIIRIPYIAHVIQLSLKELLD</sequence>
<dbReference type="AlphaFoldDB" id="A0A0G4PW11"/>
<dbReference type="Proteomes" id="UP000053732">
    <property type="component" value="Unassembled WGS sequence"/>
</dbReference>
<reference evidence="1 2" key="1">
    <citation type="journal article" date="2014" name="Nat. Commun.">
        <title>Multiple recent horizontal transfers of a large genomic region in cheese making fungi.</title>
        <authorList>
            <person name="Cheeseman K."/>
            <person name="Ropars J."/>
            <person name="Renault P."/>
            <person name="Dupont J."/>
            <person name="Gouzy J."/>
            <person name="Branca A."/>
            <person name="Abraham A.L."/>
            <person name="Ceppi M."/>
            <person name="Conseiller E."/>
            <person name="Debuchy R."/>
            <person name="Malagnac F."/>
            <person name="Goarin A."/>
            <person name="Silar P."/>
            <person name="Lacoste S."/>
            <person name="Sallet E."/>
            <person name="Bensimon A."/>
            <person name="Giraud T."/>
            <person name="Brygoo Y."/>
        </authorList>
    </citation>
    <scope>NUCLEOTIDE SEQUENCE [LARGE SCALE GENOMIC DNA]</scope>
    <source>
        <strain evidence="2">FM 013</strain>
    </source>
</reference>
<keyword evidence="2" id="KW-1185">Reference proteome</keyword>
<organism evidence="1 2">
    <name type="scientific">Penicillium camemberti (strain FM 013)</name>
    <dbReference type="NCBI Taxonomy" id="1429867"/>
    <lineage>
        <taxon>Eukaryota</taxon>
        <taxon>Fungi</taxon>
        <taxon>Dikarya</taxon>
        <taxon>Ascomycota</taxon>
        <taxon>Pezizomycotina</taxon>
        <taxon>Eurotiomycetes</taxon>
        <taxon>Eurotiomycetidae</taxon>
        <taxon>Eurotiales</taxon>
        <taxon>Aspergillaceae</taxon>
        <taxon>Penicillium</taxon>
    </lineage>
</organism>